<keyword evidence="1" id="KW-0812">Transmembrane</keyword>
<gene>
    <name evidence="2" type="ORF">JJ833_01515</name>
</gene>
<dbReference type="AlphaFoldDB" id="A0A9D9BX00"/>
<feature type="transmembrane region" description="Helical" evidence="1">
    <location>
        <begin position="185"/>
        <end position="213"/>
    </location>
</feature>
<feature type="transmembrane region" description="Helical" evidence="1">
    <location>
        <begin position="233"/>
        <end position="255"/>
    </location>
</feature>
<feature type="transmembrane region" description="Helical" evidence="1">
    <location>
        <begin position="111"/>
        <end position="132"/>
    </location>
</feature>
<name>A0A9D9BX00_PROMR</name>
<organism evidence="2">
    <name type="scientific">Prochlorococcus marinus XMU1424</name>
    <dbReference type="NCBI Taxonomy" id="2774497"/>
    <lineage>
        <taxon>Bacteria</taxon>
        <taxon>Bacillati</taxon>
        <taxon>Cyanobacteriota</taxon>
        <taxon>Cyanophyceae</taxon>
        <taxon>Synechococcales</taxon>
        <taxon>Prochlorococcaceae</taxon>
        <taxon>Prochlorococcus</taxon>
    </lineage>
</organism>
<evidence type="ECO:0000256" key="1">
    <source>
        <dbReference type="SAM" id="Phobius"/>
    </source>
</evidence>
<feature type="transmembrane region" description="Helical" evidence="1">
    <location>
        <begin position="27"/>
        <end position="46"/>
    </location>
</feature>
<feature type="transmembrane region" description="Helical" evidence="1">
    <location>
        <begin position="356"/>
        <end position="374"/>
    </location>
</feature>
<keyword evidence="1" id="KW-0472">Membrane</keyword>
<feature type="transmembrane region" description="Helical" evidence="1">
    <location>
        <begin position="58"/>
        <end position="76"/>
    </location>
</feature>
<feature type="transmembrane region" description="Helical" evidence="1">
    <location>
        <begin position="5"/>
        <end position="21"/>
    </location>
</feature>
<feature type="transmembrane region" description="Helical" evidence="1">
    <location>
        <begin position="315"/>
        <end position="336"/>
    </location>
</feature>
<evidence type="ECO:0000313" key="2">
    <source>
        <dbReference type="EMBL" id="MBO6987522.1"/>
    </source>
</evidence>
<evidence type="ECO:0008006" key="3">
    <source>
        <dbReference type="Google" id="ProtNLM"/>
    </source>
</evidence>
<dbReference type="PANTHER" id="PTHR37422:SF17">
    <property type="entry name" value="O-ANTIGEN LIGASE"/>
    <property type="match status" value="1"/>
</dbReference>
<dbReference type="PANTHER" id="PTHR37422">
    <property type="entry name" value="TEICHURONIC ACID BIOSYNTHESIS PROTEIN TUAE"/>
    <property type="match status" value="1"/>
</dbReference>
<keyword evidence="1" id="KW-1133">Transmembrane helix</keyword>
<protein>
    <recommendedName>
        <fullName evidence="3">O-antigen ligase domain-containing protein</fullName>
    </recommendedName>
</protein>
<dbReference type="EMBL" id="JAEPLE010000001">
    <property type="protein sequence ID" value="MBO6987522.1"/>
    <property type="molecule type" value="Genomic_DNA"/>
</dbReference>
<comment type="caution">
    <text evidence="2">The sequence shown here is derived from an EMBL/GenBank/DDBJ whole genome shotgun (WGS) entry which is preliminary data.</text>
</comment>
<sequence>MYIIFLIEIFLLGLLAPFPIFKPIESINFAYFDLCFLITLVSFQLLKTSYPKMSKYYWYLAGIFIFGSTISTFSSINIDFSILHYFQYLYIFLLVIPFMSIFLSNKLQFKVFLAGTGLCSLYLLGNSYYYFLNGLGKFVGGSRFTSFFDSPSGFTWSLLYLFPFLIISPYLIFQKKIKLNKILRGILLLFFSILLILTQSRSGLIACVTGSLIYLWTKNKYIKSKMDSLRRGYFLNSIVVILLIFGCFVFVKLAFGDYLDIYLLRASNSLSEYSDGRFSDFNSITGNMNLKDFILGIGFKNSEFLSERAIRFHNAFVLFFLEGGLLTGISIVLMMYYYFSQGIKSLILSKKNFDQYSLLLGIISIFIFSVIMMLNTQSIHRMYWIGFAIVEAYSKRISSDIRS</sequence>
<reference evidence="2" key="1">
    <citation type="journal article" date="2021" name="Front. Mar. Sci.">
        <title>Genomes of Diverse Isolates of Prochlorococcus High-Light-Adapted Clade II in the Western Pacific Ocean.</title>
        <authorList>
            <person name="Yan W."/>
            <person name="Feng X."/>
            <person name="Zhang W."/>
            <person name="Nawaz M.Z."/>
            <person name="Luo T."/>
            <person name="Zhang R."/>
            <person name="Jiao N."/>
        </authorList>
    </citation>
    <scope>NUCLEOTIDE SEQUENCE</scope>
    <source>
        <strain evidence="2">XMU1424</strain>
    </source>
</reference>
<feature type="transmembrane region" description="Helical" evidence="1">
    <location>
        <begin position="82"/>
        <end position="104"/>
    </location>
</feature>
<dbReference type="InterPro" id="IPR051533">
    <property type="entry name" value="WaaL-like"/>
</dbReference>
<accession>A0A9D9BX00</accession>
<feature type="transmembrane region" description="Helical" evidence="1">
    <location>
        <begin position="152"/>
        <end position="173"/>
    </location>
</feature>
<proteinExistence type="predicted"/>